<protein>
    <submittedName>
        <fullName evidence="2">Uncharacterized protein</fullName>
    </submittedName>
</protein>
<evidence type="ECO:0000256" key="1">
    <source>
        <dbReference type="SAM" id="MobiDB-lite"/>
    </source>
</evidence>
<keyword evidence="3" id="KW-1185">Reference proteome</keyword>
<feature type="region of interest" description="Disordered" evidence="1">
    <location>
        <begin position="1"/>
        <end position="20"/>
    </location>
</feature>
<organism evidence="2 3">
    <name type="scientific">Saccharopolyspora gregorii</name>
    <dbReference type="NCBI Taxonomy" id="33914"/>
    <lineage>
        <taxon>Bacteria</taxon>
        <taxon>Bacillati</taxon>
        <taxon>Actinomycetota</taxon>
        <taxon>Actinomycetes</taxon>
        <taxon>Pseudonocardiales</taxon>
        <taxon>Pseudonocardiaceae</taxon>
        <taxon>Saccharopolyspora</taxon>
    </lineage>
</organism>
<sequence length="60" mass="6334">MTDESTTEQPGQDTGDGEQRMLAGLARASLARVPDLADALVDQTWGSVYTPDGPVAKDDL</sequence>
<dbReference type="EMBL" id="BAAAYK010000038">
    <property type="protein sequence ID" value="GAA3360184.1"/>
    <property type="molecule type" value="Genomic_DNA"/>
</dbReference>
<evidence type="ECO:0000313" key="2">
    <source>
        <dbReference type="EMBL" id="GAA3360184.1"/>
    </source>
</evidence>
<proteinExistence type="predicted"/>
<evidence type="ECO:0000313" key="3">
    <source>
        <dbReference type="Proteomes" id="UP001500483"/>
    </source>
</evidence>
<dbReference type="Proteomes" id="UP001500483">
    <property type="component" value="Unassembled WGS sequence"/>
</dbReference>
<name>A0ABP6RS17_9PSEU</name>
<comment type="caution">
    <text evidence="2">The sequence shown here is derived from an EMBL/GenBank/DDBJ whole genome shotgun (WGS) entry which is preliminary data.</text>
</comment>
<accession>A0ABP6RS17</accession>
<gene>
    <name evidence="2" type="ORF">GCM10020366_39160</name>
</gene>
<dbReference type="RefSeq" id="WP_344928519.1">
    <property type="nucleotide sequence ID" value="NZ_BAAAYK010000038.1"/>
</dbReference>
<reference evidence="3" key="1">
    <citation type="journal article" date="2019" name="Int. J. Syst. Evol. Microbiol.">
        <title>The Global Catalogue of Microorganisms (GCM) 10K type strain sequencing project: providing services to taxonomists for standard genome sequencing and annotation.</title>
        <authorList>
            <consortium name="The Broad Institute Genomics Platform"/>
            <consortium name="The Broad Institute Genome Sequencing Center for Infectious Disease"/>
            <person name="Wu L."/>
            <person name="Ma J."/>
        </authorList>
    </citation>
    <scope>NUCLEOTIDE SEQUENCE [LARGE SCALE GENOMIC DNA]</scope>
    <source>
        <strain evidence="3">JCM 9687</strain>
    </source>
</reference>